<dbReference type="PANTHER" id="PTHR48020">
    <property type="entry name" value="PROTON MYO-INOSITOL COTRANSPORTER"/>
    <property type="match status" value="1"/>
</dbReference>
<feature type="transmembrane region" description="Helical" evidence="7">
    <location>
        <begin position="250"/>
        <end position="270"/>
    </location>
</feature>
<dbReference type="InterPro" id="IPR005828">
    <property type="entry name" value="MFS_sugar_transport-like"/>
</dbReference>
<evidence type="ECO:0000313" key="10">
    <source>
        <dbReference type="Proteomes" id="UP001140560"/>
    </source>
</evidence>
<reference evidence="9" key="1">
    <citation type="submission" date="2022-10" db="EMBL/GenBank/DDBJ databases">
        <title>Tapping the CABI collections for fungal endophytes: first genome assemblies for Collariella, Neodidymelliopsis, Ascochyta clinopodiicola, Didymella pomorum, Didymosphaeria variabile, Neocosmospora piperis and Neocucurbitaria cava.</title>
        <authorList>
            <person name="Hill R."/>
        </authorList>
    </citation>
    <scope>NUCLEOTIDE SEQUENCE</scope>
    <source>
        <strain evidence="9">IMI 356814</strain>
    </source>
</reference>
<feature type="transmembrane region" description="Helical" evidence="7">
    <location>
        <begin position="396"/>
        <end position="416"/>
    </location>
</feature>
<evidence type="ECO:0000259" key="8">
    <source>
        <dbReference type="PROSITE" id="PS50850"/>
    </source>
</evidence>
<dbReference type="Proteomes" id="UP001140560">
    <property type="component" value="Unassembled WGS sequence"/>
</dbReference>
<dbReference type="PROSITE" id="PS00217">
    <property type="entry name" value="SUGAR_TRANSPORT_2"/>
    <property type="match status" value="1"/>
</dbReference>
<feature type="transmembrane region" description="Helical" evidence="7">
    <location>
        <begin position="154"/>
        <end position="174"/>
    </location>
</feature>
<dbReference type="SUPFAM" id="SSF103473">
    <property type="entry name" value="MFS general substrate transporter"/>
    <property type="match status" value="1"/>
</dbReference>
<feature type="transmembrane region" description="Helical" evidence="7">
    <location>
        <begin position="276"/>
        <end position="296"/>
    </location>
</feature>
<feature type="domain" description="Major facilitator superfamily (MFS) profile" evidence="8">
    <location>
        <begin position="113"/>
        <end position="654"/>
    </location>
</feature>
<accession>A0A9W9CHQ4</accession>
<keyword evidence="4 7" id="KW-0812">Transmembrane</keyword>
<proteinExistence type="inferred from homology"/>
<dbReference type="PANTHER" id="PTHR48020:SF4">
    <property type="entry name" value="SYMPORT, PUTATIVE (AFU_ORTHOLOGUE AFUA_3G11790)-RELATED"/>
    <property type="match status" value="1"/>
</dbReference>
<comment type="subcellular location">
    <subcellularLocation>
        <location evidence="1">Membrane</location>
        <topology evidence="1">Multi-pass membrane protein</topology>
    </subcellularLocation>
</comment>
<dbReference type="InterPro" id="IPR005829">
    <property type="entry name" value="Sugar_transporter_CS"/>
</dbReference>
<dbReference type="InterPro" id="IPR050814">
    <property type="entry name" value="Myo-inositol_Transporter"/>
</dbReference>
<keyword evidence="10" id="KW-1185">Reference proteome</keyword>
<keyword evidence="3" id="KW-0813">Transport</keyword>
<evidence type="ECO:0000256" key="4">
    <source>
        <dbReference type="ARBA" id="ARBA00022692"/>
    </source>
</evidence>
<comment type="similarity">
    <text evidence="2">Belongs to the major facilitator superfamily. Sugar transporter (TC 2.A.1.1) family.</text>
</comment>
<gene>
    <name evidence="9" type="ORF">N0V83_009995</name>
</gene>
<comment type="caution">
    <text evidence="9">The sequence shown here is derived from an EMBL/GenBank/DDBJ whole genome shotgun (WGS) entry which is preliminary data.</text>
</comment>
<dbReference type="PROSITE" id="PS50850">
    <property type="entry name" value="MFS"/>
    <property type="match status" value="1"/>
</dbReference>
<evidence type="ECO:0000256" key="1">
    <source>
        <dbReference type="ARBA" id="ARBA00004141"/>
    </source>
</evidence>
<evidence type="ECO:0000256" key="5">
    <source>
        <dbReference type="ARBA" id="ARBA00022989"/>
    </source>
</evidence>
<evidence type="ECO:0000313" key="9">
    <source>
        <dbReference type="EMBL" id="KAJ4362878.1"/>
    </source>
</evidence>
<dbReference type="AlphaFoldDB" id="A0A9W9CHQ4"/>
<keyword evidence="5 7" id="KW-1133">Transmembrane helix</keyword>
<dbReference type="InterPro" id="IPR036259">
    <property type="entry name" value="MFS_trans_sf"/>
</dbReference>
<dbReference type="Gene3D" id="1.20.1250.20">
    <property type="entry name" value="MFS general substrate transporter like domains"/>
    <property type="match status" value="2"/>
</dbReference>
<feature type="transmembrane region" description="Helical" evidence="7">
    <location>
        <begin position="186"/>
        <end position="203"/>
    </location>
</feature>
<dbReference type="GO" id="GO:0016020">
    <property type="term" value="C:membrane"/>
    <property type="evidence" value="ECO:0007669"/>
    <property type="project" value="UniProtKB-SubCell"/>
</dbReference>
<dbReference type="GO" id="GO:0022857">
    <property type="term" value="F:transmembrane transporter activity"/>
    <property type="evidence" value="ECO:0007669"/>
    <property type="project" value="InterPro"/>
</dbReference>
<keyword evidence="6 7" id="KW-0472">Membrane</keyword>
<evidence type="ECO:0000256" key="6">
    <source>
        <dbReference type="ARBA" id="ARBA00023136"/>
    </source>
</evidence>
<dbReference type="InterPro" id="IPR020846">
    <property type="entry name" value="MFS_dom"/>
</dbReference>
<sequence length="654" mass="73193">MASIHSAHTTDIKEGDIVTTENINSNIDYVSNVNANIVNPLAGIPRDRLRHKVDAFCESWGFQDEREDFQKGALVAQNPTAFEDIPELTEDDKYHIRRETTHKWHLPKDLYFAIALCSLGSAIQGWDNTGANGANLSFPQPDLPFEFGIENDTWLVGVINSAPALFGLASAWAADPVNNYLGRRGAIFATGLFCIFPVLAQAFTQNWQGLLVCRMFMGFGMGIKISTIPVYSAEVSPASIRGGMVTSFQLWVAFGIFIGQCSNLVFYRIGKNAWRFQLAAAFAPAIPIVLFVWFCVESPTWLMKKQRYGQAYKALCRIRNSKIIAARELYYAHCQIAEEQNAFAGVSLSHRMLDLFVVPRLRRATIASAVVVIAQQFSGINIVAFYSSTIFSEAGYGIRDCLLVSMGMGPLPSIYFSESFPLSHREIGAAFTICINNAVGSVLVLTFPSLLKKFTPTGAFGFYAGLNMLAFVLIFFLVPETMQRTLEELDFIFGVPTRRHMAYQIKTWLPWWVKRYVFWRKDAKLEPFYHGTNRRIGANPKLIPSINKAMATQVTATRAITTHLLLSVKPIRQSLRNWSGCEDVMKVSLELAKQACRAKACSIPYVALQPPKFDSVPGGKFTSWGGIFRFQLMIYVPGLVWTAHQSVDYVRTEQ</sequence>
<dbReference type="Pfam" id="PF00083">
    <property type="entry name" value="Sugar_tr"/>
    <property type="match status" value="2"/>
</dbReference>
<name>A0A9W9CHQ4_9PLEO</name>
<evidence type="ECO:0000256" key="3">
    <source>
        <dbReference type="ARBA" id="ARBA00022448"/>
    </source>
</evidence>
<evidence type="ECO:0000256" key="7">
    <source>
        <dbReference type="SAM" id="Phobius"/>
    </source>
</evidence>
<organism evidence="9 10">
    <name type="scientific">Neocucurbitaria cava</name>
    <dbReference type="NCBI Taxonomy" id="798079"/>
    <lineage>
        <taxon>Eukaryota</taxon>
        <taxon>Fungi</taxon>
        <taxon>Dikarya</taxon>
        <taxon>Ascomycota</taxon>
        <taxon>Pezizomycotina</taxon>
        <taxon>Dothideomycetes</taxon>
        <taxon>Pleosporomycetidae</taxon>
        <taxon>Pleosporales</taxon>
        <taxon>Pleosporineae</taxon>
        <taxon>Cucurbitariaceae</taxon>
        <taxon>Neocucurbitaria</taxon>
    </lineage>
</organism>
<dbReference type="OrthoDB" id="5290825at2759"/>
<feature type="transmembrane region" description="Helical" evidence="7">
    <location>
        <begin position="209"/>
        <end position="230"/>
    </location>
</feature>
<feature type="transmembrane region" description="Helical" evidence="7">
    <location>
        <begin position="364"/>
        <end position="384"/>
    </location>
</feature>
<feature type="transmembrane region" description="Helical" evidence="7">
    <location>
        <begin position="460"/>
        <end position="478"/>
    </location>
</feature>
<protein>
    <recommendedName>
        <fullName evidence="8">Major facilitator superfamily (MFS) profile domain-containing protein</fullName>
    </recommendedName>
</protein>
<feature type="transmembrane region" description="Helical" evidence="7">
    <location>
        <begin position="428"/>
        <end position="448"/>
    </location>
</feature>
<dbReference type="EMBL" id="JAPEUY010000020">
    <property type="protein sequence ID" value="KAJ4362878.1"/>
    <property type="molecule type" value="Genomic_DNA"/>
</dbReference>
<evidence type="ECO:0000256" key="2">
    <source>
        <dbReference type="ARBA" id="ARBA00010992"/>
    </source>
</evidence>